<sequence>MTYYFINESINLPPTNKNRRGKHHEAIPSRSEHPKAPTVILSKMASIKVLAESPNLLDSIPSEYAYSTNHDTPIASNHDDSIPVIDYSLLTSGIPDQRSKVIDELGKACEEWGFFLVKIKLAAAMDKVEENVVATEVAIEVDMVHAVDAMHEDVVDNALKEAKQVMVIKYIA</sequence>
<dbReference type="SUPFAM" id="SSF51197">
    <property type="entry name" value="Clavaminate synthase-like"/>
    <property type="match status" value="1"/>
</dbReference>
<gene>
    <name evidence="5" type="ORF">RJ640_001775</name>
</gene>
<evidence type="ECO:0000256" key="1">
    <source>
        <dbReference type="ARBA" id="ARBA00022723"/>
    </source>
</evidence>
<comment type="caution">
    <text evidence="5">The sequence shown here is derived from an EMBL/GenBank/DDBJ whole genome shotgun (WGS) entry which is preliminary data.</text>
</comment>
<evidence type="ECO:0000259" key="4">
    <source>
        <dbReference type="Pfam" id="PF14226"/>
    </source>
</evidence>
<evidence type="ECO:0000256" key="2">
    <source>
        <dbReference type="ARBA" id="ARBA00023004"/>
    </source>
</evidence>
<dbReference type="InterPro" id="IPR026992">
    <property type="entry name" value="DIOX_N"/>
</dbReference>
<dbReference type="EMBL" id="JAVXUO010001473">
    <property type="protein sequence ID" value="KAK2982058.1"/>
    <property type="molecule type" value="Genomic_DNA"/>
</dbReference>
<keyword evidence="1" id="KW-0479">Metal-binding</keyword>
<keyword evidence="2" id="KW-0408">Iron</keyword>
<proteinExistence type="predicted"/>
<evidence type="ECO:0000313" key="5">
    <source>
        <dbReference type="EMBL" id="KAK2982058.1"/>
    </source>
</evidence>
<dbReference type="Pfam" id="PF14226">
    <property type="entry name" value="DIOX_N"/>
    <property type="match status" value="1"/>
</dbReference>
<reference evidence="5" key="1">
    <citation type="submission" date="2022-12" db="EMBL/GenBank/DDBJ databases">
        <title>Draft genome assemblies for two species of Escallonia (Escalloniales).</title>
        <authorList>
            <person name="Chanderbali A."/>
            <person name="Dervinis C."/>
            <person name="Anghel I."/>
            <person name="Soltis D."/>
            <person name="Soltis P."/>
            <person name="Zapata F."/>
        </authorList>
    </citation>
    <scope>NUCLEOTIDE SEQUENCE</scope>
    <source>
        <strain evidence="5">UCBG92.1500</strain>
        <tissue evidence="5">Leaf</tissue>
    </source>
</reference>
<dbReference type="Gene3D" id="2.60.120.330">
    <property type="entry name" value="B-lactam Antibiotic, Isopenicillin N Synthase, Chain"/>
    <property type="match status" value="1"/>
</dbReference>
<dbReference type="GO" id="GO:0046872">
    <property type="term" value="F:metal ion binding"/>
    <property type="evidence" value="ECO:0007669"/>
    <property type="project" value="UniProtKB-KW"/>
</dbReference>
<accession>A0AA88R9P5</accession>
<keyword evidence="6" id="KW-1185">Reference proteome</keyword>
<feature type="domain" description="Non-haem dioxygenase N-terminal" evidence="4">
    <location>
        <begin position="82"/>
        <end position="118"/>
    </location>
</feature>
<organism evidence="5 6">
    <name type="scientific">Escallonia rubra</name>
    <dbReference type="NCBI Taxonomy" id="112253"/>
    <lineage>
        <taxon>Eukaryota</taxon>
        <taxon>Viridiplantae</taxon>
        <taxon>Streptophyta</taxon>
        <taxon>Embryophyta</taxon>
        <taxon>Tracheophyta</taxon>
        <taxon>Spermatophyta</taxon>
        <taxon>Magnoliopsida</taxon>
        <taxon>eudicotyledons</taxon>
        <taxon>Gunneridae</taxon>
        <taxon>Pentapetalae</taxon>
        <taxon>asterids</taxon>
        <taxon>campanulids</taxon>
        <taxon>Escalloniales</taxon>
        <taxon>Escalloniaceae</taxon>
        <taxon>Escallonia</taxon>
    </lineage>
</organism>
<feature type="compositionally biased region" description="Basic and acidic residues" evidence="3">
    <location>
        <begin position="24"/>
        <end position="33"/>
    </location>
</feature>
<name>A0AA88R9P5_9ASTE</name>
<dbReference type="InterPro" id="IPR027443">
    <property type="entry name" value="IPNS-like_sf"/>
</dbReference>
<evidence type="ECO:0000313" key="6">
    <source>
        <dbReference type="Proteomes" id="UP001187471"/>
    </source>
</evidence>
<feature type="region of interest" description="Disordered" evidence="3">
    <location>
        <begin position="14"/>
        <end position="33"/>
    </location>
</feature>
<evidence type="ECO:0000256" key="3">
    <source>
        <dbReference type="SAM" id="MobiDB-lite"/>
    </source>
</evidence>
<dbReference type="AlphaFoldDB" id="A0AA88R9P5"/>
<dbReference type="Proteomes" id="UP001187471">
    <property type="component" value="Unassembled WGS sequence"/>
</dbReference>
<protein>
    <recommendedName>
        <fullName evidence="4">Non-haem dioxygenase N-terminal domain-containing protein</fullName>
    </recommendedName>
</protein>